<dbReference type="GeneID" id="17310578"/>
<organism evidence="1">
    <name type="scientific">Guillardia theta (strain CCMP2712)</name>
    <name type="common">Cryptophyte</name>
    <dbReference type="NCBI Taxonomy" id="905079"/>
    <lineage>
        <taxon>Eukaryota</taxon>
        <taxon>Cryptophyceae</taxon>
        <taxon>Pyrenomonadales</taxon>
        <taxon>Geminigeraceae</taxon>
        <taxon>Guillardia</taxon>
    </lineage>
</organism>
<protein>
    <submittedName>
        <fullName evidence="1 2">Uncharacterized protein</fullName>
    </submittedName>
</protein>
<gene>
    <name evidence="1" type="ORF">GUITHDRAFT_100573</name>
</gene>
<dbReference type="AlphaFoldDB" id="L1JZ33"/>
<keyword evidence="3" id="KW-1185">Reference proteome</keyword>
<accession>L1JZ33</accession>
<dbReference type="Proteomes" id="UP000011087">
    <property type="component" value="Unassembled WGS sequence"/>
</dbReference>
<sequence length="347" mass="39393">MPTRTSHGQDIAHSTRLSGARMFLQLSLLIGSIFKEPHHVDVRHRHVNVVATLNPTRDCLLGPPRPRLAIAHCTEHLQWLMFRARDVAKRVAKSDADSKKGFCSAHRKPGYVDLFHKKCMHPEGCLRIAAYTIPGCLNRPVFSWSRNETATHCKLHRQRVWNRVKVCDEMPRRPEQIQKRSRVCYADGCCKQPTFGNTSDPVPVACKFHRLPHHIDVVNKRCQFQGPEVVSAGQVLAKRAHGSQHVDLRHAKCRSPEVCSRLATYGFLQDGIARFCAHESNMVCLPKYKCDIVACTNKPNFKKPLFSGNDRFLLCKSHYADFLQGRVDESHTRYQSVSSSASQEPLT</sequence>
<dbReference type="RefSeq" id="XP_005840569.1">
    <property type="nucleotide sequence ID" value="XM_005840512.1"/>
</dbReference>
<dbReference type="Pfam" id="PF19114">
    <property type="entry name" value="EsV_1_7_cys"/>
    <property type="match status" value="4"/>
</dbReference>
<reference evidence="1 3" key="1">
    <citation type="journal article" date="2012" name="Nature">
        <title>Algal genomes reveal evolutionary mosaicism and the fate of nucleomorphs.</title>
        <authorList>
            <consortium name="DOE Joint Genome Institute"/>
            <person name="Curtis B.A."/>
            <person name="Tanifuji G."/>
            <person name="Burki F."/>
            <person name="Gruber A."/>
            <person name="Irimia M."/>
            <person name="Maruyama S."/>
            <person name="Arias M.C."/>
            <person name="Ball S.G."/>
            <person name="Gile G.H."/>
            <person name="Hirakawa Y."/>
            <person name="Hopkins J.F."/>
            <person name="Kuo A."/>
            <person name="Rensing S.A."/>
            <person name="Schmutz J."/>
            <person name="Symeonidi A."/>
            <person name="Elias M."/>
            <person name="Eveleigh R.J."/>
            <person name="Herman E.K."/>
            <person name="Klute M.J."/>
            <person name="Nakayama T."/>
            <person name="Obornik M."/>
            <person name="Reyes-Prieto A."/>
            <person name="Armbrust E.V."/>
            <person name="Aves S.J."/>
            <person name="Beiko R.G."/>
            <person name="Coutinho P."/>
            <person name="Dacks J.B."/>
            <person name="Durnford D.G."/>
            <person name="Fast N.M."/>
            <person name="Green B.R."/>
            <person name="Grisdale C.J."/>
            <person name="Hempel F."/>
            <person name="Henrissat B."/>
            <person name="Hoppner M.P."/>
            <person name="Ishida K."/>
            <person name="Kim E."/>
            <person name="Koreny L."/>
            <person name="Kroth P.G."/>
            <person name="Liu Y."/>
            <person name="Malik S.B."/>
            <person name="Maier U.G."/>
            <person name="McRose D."/>
            <person name="Mock T."/>
            <person name="Neilson J.A."/>
            <person name="Onodera N.T."/>
            <person name="Poole A.M."/>
            <person name="Pritham E.J."/>
            <person name="Richards T.A."/>
            <person name="Rocap G."/>
            <person name="Roy S.W."/>
            <person name="Sarai C."/>
            <person name="Schaack S."/>
            <person name="Shirato S."/>
            <person name="Slamovits C.H."/>
            <person name="Spencer D.F."/>
            <person name="Suzuki S."/>
            <person name="Worden A.Z."/>
            <person name="Zauner S."/>
            <person name="Barry K."/>
            <person name="Bell C."/>
            <person name="Bharti A.K."/>
            <person name="Crow J.A."/>
            <person name="Grimwood J."/>
            <person name="Kramer R."/>
            <person name="Lindquist E."/>
            <person name="Lucas S."/>
            <person name="Salamov A."/>
            <person name="McFadden G.I."/>
            <person name="Lane C.E."/>
            <person name="Keeling P.J."/>
            <person name="Gray M.W."/>
            <person name="Grigoriev I.V."/>
            <person name="Archibald J.M."/>
        </authorList>
    </citation>
    <scope>NUCLEOTIDE SEQUENCE</scope>
    <source>
        <strain evidence="1 3">CCMP2712</strain>
    </source>
</reference>
<evidence type="ECO:0000313" key="2">
    <source>
        <dbReference type="EnsemblProtists" id="EKX53589"/>
    </source>
</evidence>
<dbReference type="PaxDb" id="55529-EKX53589"/>
<proteinExistence type="predicted"/>
<evidence type="ECO:0000313" key="3">
    <source>
        <dbReference type="Proteomes" id="UP000011087"/>
    </source>
</evidence>
<dbReference type="SMART" id="SM01425">
    <property type="entry name" value="EsV_1_7"/>
    <property type="match status" value="3"/>
</dbReference>
<dbReference type="HOGENOM" id="CLU_800358_0_0_1"/>
<dbReference type="KEGG" id="gtt:GUITHDRAFT_100573"/>
<dbReference type="InterPro" id="IPR043822">
    <property type="entry name" value="EsV_1_7_cys"/>
</dbReference>
<evidence type="ECO:0000313" key="1">
    <source>
        <dbReference type="EMBL" id="EKX53589.1"/>
    </source>
</evidence>
<name>L1JZ33_GUITC</name>
<reference evidence="3" key="2">
    <citation type="submission" date="2012-11" db="EMBL/GenBank/DDBJ databases">
        <authorList>
            <person name="Kuo A."/>
            <person name="Curtis B.A."/>
            <person name="Tanifuji G."/>
            <person name="Burki F."/>
            <person name="Gruber A."/>
            <person name="Irimia M."/>
            <person name="Maruyama S."/>
            <person name="Arias M.C."/>
            <person name="Ball S.G."/>
            <person name="Gile G.H."/>
            <person name="Hirakawa Y."/>
            <person name="Hopkins J.F."/>
            <person name="Rensing S.A."/>
            <person name="Schmutz J."/>
            <person name="Symeonidi A."/>
            <person name="Elias M."/>
            <person name="Eveleigh R.J."/>
            <person name="Herman E.K."/>
            <person name="Klute M.J."/>
            <person name="Nakayama T."/>
            <person name="Obornik M."/>
            <person name="Reyes-Prieto A."/>
            <person name="Armbrust E.V."/>
            <person name="Aves S.J."/>
            <person name="Beiko R.G."/>
            <person name="Coutinho P."/>
            <person name="Dacks J.B."/>
            <person name="Durnford D.G."/>
            <person name="Fast N.M."/>
            <person name="Green B.R."/>
            <person name="Grisdale C."/>
            <person name="Hempe F."/>
            <person name="Henrissat B."/>
            <person name="Hoppner M.P."/>
            <person name="Ishida K.-I."/>
            <person name="Kim E."/>
            <person name="Koreny L."/>
            <person name="Kroth P.G."/>
            <person name="Liu Y."/>
            <person name="Malik S.-B."/>
            <person name="Maier U.G."/>
            <person name="McRose D."/>
            <person name="Mock T."/>
            <person name="Neilson J.A."/>
            <person name="Onodera N.T."/>
            <person name="Poole A.M."/>
            <person name="Pritham E.J."/>
            <person name="Richards T.A."/>
            <person name="Rocap G."/>
            <person name="Roy S.W."/>
            <person name="Sarai C."/>
            <person name="Schaack S."/>
            <person name="Shirato S."/>
            <person name="Slamovits C.H."/>
            <person name="Spencer D.F."/>
            <person name="Suzuki S."/>
            <person name="Worden A.Z."/>
            <person name="Zauner S."/>
            <person name="Barry K."/>
            <person name="Bell C."/>
            <person name="Bharti A.K."/>
            <person name="Crow J.A."/>
            <person name="Grimwood J."/>
            <person name="Kramer R."/>
            <person name="Lindquist E."/>
            <person name="Lucas S."/>
            <person name="Salamov A."/>
            <person name="McFadden G.I."/>
            <person name="Lane C.E."/>
            <person name="Keeling P.J."/>
            <person name="Gray M.W."/>
            <person name="Grigoriev I.V."/>
            <person name="Archibald J.M."/>
        </authorList>
    </citation>
    <scope>NUCLEOTIDE SEQUENCE</scope>
    <source>
        <strain evidence="3">CCMP2712</strain>
    </source>
</reference>
<dbReference type="EnsemblProtists" id="EKX53589">
    <property type="protein sequence ID" value="EKX53589"/>
    <property type="gene ID" value="GUITHDRAFT_100573"/>
</dbReference>
<reference evidence="2" key="3">
    <citation type="submission" date="2016-03" db="UniProtKB">
        <authorList>
            <consortium name="EnsemblProtists"/>
        </authorList>
    </citation>
    <scope>IDENTIFICATION</scope>
</reference>
<dbReference type="EMBL" id="JH992969">
    <property type="protein sequence ID" value="EKX53589.1"/>
    <property type="molecule type" value="Genomic_DNA"/>
</dbReference>